<keyword evidence="8" id="KW-0648">Protein biosynthesis</keyword>
<keyword evidence="3 13" id="KW-0436">Ligase</keyword>
<dbReference type="Pfam" id="PF08443">
    <property type="entry name" value="RimK"/>
    <property type="match status" value="1"/>
</dbReference>
<evidence type="ECO:0000256" key="1">
    <source>
        <dbReference type="ARBA" id="ARBA00001936"/>
    </source>
</evidence>
<dbReference type="Gene3D" id="3.30.470.20">
    <property type="entry name" value="ATP-grasp fold, B domain"/>
    <property type="match status" value="1"/>
</dbReference>
<dbReference type="InterPro" id="IPR013815">
    <property type="entry name" value="ATP_grasp_subdomain_1"/>
</dbReference>
<name>A0A084SS06_9BACT</name>
<evidence type="ECO:0000256" key="2">
    <source>
        <dbReference type="ARBA" id="ARBA00001946"/>
    </source>
</evidence>
<feature type="compositionally biased region" description="Basic residues" evidence="11">
    <location>
        <begin position="1"/>
        <end position="19"/>
    </location>
</feature>
<evidence type="ECO:0000256" key="10">
    <source>
        <dbReference type="PROSITE-ProRule" id="PRU00409"/>
    </source>
</evidence>
<proteinExistence type="predicted"/>
<evidence type="ECO:0000256" key="5">
    <source>
        <dbReference type="ARBA" id="ARBA00022741"/>
    </source>
</evidence>
<dbReference type="Pfam" id="PF18030">
    <property type="entry name" value="Rimk_N"/>
    <property type="match status" value="1"/>
</dbReference>
<reference evidence="13 14" key="1">
    <citation type="submission" date="2014-07" db="EMBL/GenBank/DDBJ databases">
        <title>Draft Genome Sequence of Gephyronic Acid Producer, Cystobacter violaceus Strain Cb vi76.</title>
        <authorList>
            <person name="Stevens D.C."/>
            <person name="Young J."/>
            <person name="Carmichael R."/>
            <person name="Tan J."/>
            <person name="Taylor R.E."/>
        </authorList>
    </citation>
    <scope>NUCLEOTIDE SEQUENCE [LARGE SCALE GENOMIC DNA]</scope>
    <source>
        <strain evidence="13 14">Cb vi76</strain>
    </source>
</reference>
<keyword evidence="4" id="KW-0479">Metal-binding</keyword>
<dbReference type="InterPro" id="IPR004666">
    <property type="entry name" value="Rp_bS6_RimK/Lys_biosynth_LsyX"/>
</dbReference>
<keyword evidence="6 10" id="KW-0067">ATP-binding</keyword>
<comment type="cofactor">
    <cofactor evidence="2">
        <name>Mg(2+)</name>
        <dbReference type="ChEBI" id="CHEBI:18420"/>
    </cofactor>
</comment>
<keyword evidence="7" id="KW-0460">Magnesium</keyword>
<dbReference type="PROSITE" id="PS50975">
    <property type="entry name" value="ATP_GRASP"/>
    <property type="match status" value="1"/>
</dbReference>
<dbReference type="Gene3D" id="3.30.1490.20">
    <property type="entry name" value="ATP-grasp fold, A domain"/>
    <property type="match status" value="1"/>
</dbReference>
<keyword evidence="5 10" id="KW-0547">Nucleotide-binding</keyword>
<gene>
    <name evidence="13" type="ORF">Q664_23090</name>
</gene>
<dbReference type="SUPFAM" id="SSF56059">
    <property type="entry name" value="Glutathione synthetase ATP-binding domain-like"/>
    <property type="match status" value="1"/>
</dbReference>
<dbReference type="PANTHER" id="PTHR21621">
    <property type="entry name" value="RIBOSOMAL PROTEIN S6 MODIFICATION PROTEIN"/>
    <property type="match status" value="1"/>
</dbReference>
<dbReference type="Gene3D" id="3.40.50.20">
    <property type="match status" value="1"/>
</dbReference>
<dbReference type="GO" id="GO:0018169">
    <property type="term" value="F:ribosomal S6-glutamic acid ligase activity"/>
    <property type="evidence" value="ECO:0007669"/>
    <property type="project" value="TreeGrafter"/>
</dbReference>
<dbReference type="GO" id="GO:0046872">
    <property type="term" value="F:metal ion binding"/>
    <property type="evidence" value="ECO:0007669"/>
    <property type="project" value="UniProtKB-KW"/>
</dbReference>
<evidence type="ECO:0000256" key="7">
    <source>
        <dbReference type="ARBA" id="ARBA00022842"/>
    </source>
</evidence>
<evidence type="ECO:0000256" key="9">
    <source>
        <dbReference type="ARBA" id="ARBA00023211"/>
    </source>
</evidence>
<dbReference type="GO" id="GO:0005737">
    <property type="term" value="C:cytoplasm"/>
    <property type="evidence" value="ECO:0007669"/>
    <property type="project" value="TreeGrafter"/>
</dbReference>
<dbReference type="GO" id="GO:0006412">
    <property type="term" value="P:translation"/>
    <property type="evidence" value="ECO:0007669"/>
    <property type="project" value="UniProtKB-KW"/>
</dbReference>
<feature type="domain" description="ATP-grasp" evidence="12">
    <location>
        <begin position="147"/>
        <end position="330"/>
    </location>
</feature>
<dbReference type="InterPro" id="IPR013651">
    <property type="entry name" value="ATP-grasp_RimK-type"/>
</dbReference>
<dbReference type="NCBIfam" id="TIGR00768">
    <property type="entry name" value="rimK_fam"/>
    <property type="match status" value="1"/>
</dbReference>
<dbReference type="Proteomes" id="UP000028547">
    <property type="component" value="Unassembled WGS sequence"/>
</dbReference>
<dbReference type="EMBL" id="JPMI01000154">
    <property type="protein sequence ID" value="KFA91241.1"/>
    <property type="molecule type" value="Genomic_DNA"/>
</dbReference>
<evidence type="ECO:0000259" key="12">
    <source>
        <dbReference type="PROSITE" id="PS50975"/>
    </source>
</evidence>
<protein>
    <submittedName>
        <fullName evidence="13">Alpha-L-glutamate ligase</fullName>
    </submittedName>
</protein>
<dbReference type="InterPro" id="IPR041107">
    <property type="entry name" value="Rimk_N"/>
</dbReference>
<dbReference type="PANTHER" id="PTHR21621:SF0">
    <property type="entry name" value="BETA-CITRYLGLUTAMATE SYNTHASE B-RELATED"/>
    <property type="match status" value="1"/>
</dbReference>
<evidence type="ECO:0000256" key="11">
    <source>
        <dbReference type="SAM" id="MobiDB-lite"/>
    </source>
</evidence>
<feature type="region of interest" description="Disordered" evidence="11">
    <location>
        <begin position="1"/>
        <end position="44"/>
    </location>
</feature>
<dbReference type="GO" id="GO:0009432">
    <property type="term" value="P:SOS response"/>
    <property type="evidence" value="ECO:0007669"/>
    <property type="project" value="TreeGrafter"/>
</dbReference>
<organism evidence="13 14">
    <name type="scientific">Archangium violaceum Cb vi76</name>
    <dbReference type="NCBI Taxonomy" id="1406225"/>
    <lineage>
        <taxon>Bacteria</taxon>
        <taxon>Pseudomonadati</taxon>
        <taxon>Myxococcota</taxon>
        <taxon>Myxococcia</taxon>
        <taxon>Myxococcales</taxon>
        <taxon>Cystobacterineae</taxon>
        <taxon>Archangiaceae</taxon>
        <taxon>Archangium</taxon>
    </lineage>
</organism>
<sequence length="346" mass="37029">MPAKKVSSKKAPARARPKAPARPVEPSPSDAPAPSAPRKPGAKKTVVILSRKRSLYSTRRLVEAVKQHGHRPLVLDTLRCTMVLAPGQPRMLYRGVDIKGVDVVIPRIGASITGYGLAVVKHFEMMGIAVLNGAGAISQSRDKLRALQLLCAGGLDVPRTVMAHDRSNVRKLVEEVGGLPVIIKLLRGTQGVGVMIAHSLQEVQTIVNTFWDLGQEVVLQEFVAESKGRDVRALVVGDKVVGAMQRRAKKGEFRSNIHRGGEGHPVELPASYVEVAVKAAHLLGLELAGVDMLEGREGPRLMELNSSPGFEGLERATKQDIAGAIVDHALTLARTHAAAGEPLQAV</sequence>
<evidence type="ECO:0000256" key="8">
    <source>
        <dbReference type="ARBA" id="ARBA00022917"/>
    </source>
</evidence>
<evidence type="ECO:0000256" key="3">
    <source>
        <dbReference type="ARBA" id="ARBA00022598"/>
    </source>
</evidence>
<dbReference type="AlphaFoldDB" id="A0A084SS06"/>
<evidence type="ECO:0000256" key="6">
    <source>
        <dbReference type="ARBA" id="ARBA00022840"/>
    </source>
</evidence>
<dbReference type="InterPro" id="IPR011761">
    <property type="entry name" value="ATP-grasp"/>
</dbReference>
<comment type="caution">
    <text evidence="13">The sequence shown here is derived from an EMBL/GenBank/DDBJ whole genome shotgun (WGS) entry which is preliminary data.</text>
</comment>
<dbReference type="RefSeq" id="WP_043399204.1">
    <property type="nucleotide sequence ID" value="NZ_JPMI01000154.1"/>
</dbReference>
<accession>A0A084SS06</accession>
<comment type="cofactor">
    <cofactor evidence="1">
        <name>Mn(2+)</name>
        <dbReference type="ChEBI" id="CHEBI:29035"/>
    </cofactor>
</comment>
<feature type="compositionally biased region" description="Pro residues" evidence="11">
    <location>
        <begin position="23"/>
        <end position="37"/>
    </location>
</feature>
<evidence type="ECO:0000256" key="4">
    <source>
        <dbReference type="ARBA" id="ARBA00022723"/>
    </source>
</evidence>
<keyword evidence="9" id="KW-0464">Manganese</keyword>
<dbReference type="GO" id="GO:0005524">
    <property type="term" value="F:ATP binding"/>
    <property type="evidence" value="ECO:0007669"/>
    <property type="project" value="UniProtKB-UniRule"/>
</dbReference>
<evidence type="ECO:0000313" key="14">
    <source>
        <dbReference type="Proteomes" id="UP000028547"/>
    </source>
</evidence>
<evidence type="ECO:0000313" key="13">
    <source>
        <dbReference type="EMBL" id="KFA91241.1"/>
    </source>
</evidence>